<reference evidence="1 2" key="1">
    <citation type="submission" date="2018-11" db="EMBL/GenBank/DDBJ databases">
        <title>Arenibacter aquaticus sp.nov., a marine bacterium isolated from surface seawater in the South China Sea.</title>
        <authorList>
            <person name="Guo J."/>
            <person name="Sun J."/>
        </authorList>
    </citation>
    <scope>NUCLEOTIDE SEQUENCE [LARGE SCALE GENOMIC DNA]</scope>
    <source>
        <strain evidence="1 2">GUO666</strain>
    </source>
</reference>
<protein>
    <submittedName>
        <fullName evidence="1">Uncharacterized protein</fullName>
    </submittedName>
</protein>
<dbReference type="EMBL" id="RQPJ01000021">
    <property type="protein sequence ID" value="RTE52396.1"/>
    <property type="molecule type" value="Genomic_DNA"/>
</dbReference>
<accession>A0A430K0E4</accession>
<evidence type="ECO:0000313" key="2">
    <source>
        <dbReference type="Proteomes" id="UP000267585"/>
    </source>
</evidence>
<dbReference type="AlphaFoldDB" id="A0A430K0E4"/>
<organism evidence="1 2">
    <name type="scientific">Arenibacter aquaticus</name>
    <dbReference type="NCBI Taxonomy" id="2489054"/>
    <lineage>
        <taxon>Bacteria</taxon>
        <taxon>Pseudomonadati</taxon>
        <taxon>Bacteroidota</taxon>
        <taxon>Flavobacteriia</taxon>
        <taxon>Flavobacteriales</taxon>
        <taxon>Flavobacteriaceae</taxon>
        <taxon>Arenibacter</taxon>
    </lineage>
</organism>
<name>A0A430K0E4_9FLAO</name>
<dbReference type="Pfam" id="PF19852">
    <property type="entry name" value="DUF6327"/>
    <property type="match status" value="1"/>
</dbReference>
<dbReference type="RefSeq" id="WP_126164082.1">
    <property type="nucleotide sequence ID" value="NZ_RQPJ01000021.1"/>
</dbReference>
<dbReference type="Proteomes" id="UP000267585">
    <property type="component" value="Unassembled WGS sequence"/>
</dbReference>
<keyword evidence="2" id="KW-1185">Reference proteome</keyword>
<proteinExistence type="predicted"/>
<sequence length="74" mass="8554">MGKQYNSFEEIDERLKVLSLLRDIEVESLKLSLNRTKSAMHPLKLAGNFKGSIQKLLLVFAIKKLKMFFGKNKK</sequence>
<comment type="caution">
    <text evidence="1">The sequence shown here is derived from an EMBL/GenBank/DDBJ whole genome shotgun (WGS) entry which is preliminary data.</text>
</comment>
<dbReference type="InterPro" id="IPR046290">
    <property type="entry name" value="DUF6327"/>
</dbReference>
<gene>
    <name evidence="1" type="ORF">EHW67_19665</name>
</gene>
<evidence type="ECO:0000313" key="1">
    <source>
        <dbReference type="EMBL" id="RTE52396.1"/>
    </source>
</evidence>